<accession>A0A8S5R0X4</accession>
<feature type="region of interest" description="Disordered" evidence="1">
    <location>
        <begin position="8"/>
        <end position="44"/>
    </location>
</feature>
<dbReference type="EMBL" id="BK015783">
    <property type="protein sequence ID" value="DAE24747.1"/>
    <property type="molecule type" value="Genomic_DNA"/>
</dbReference>
<feature type="compositionally biased region" description="Basic and acidic residues" evidence="1">
    <location>
        <begin position="31"/>
        <end position="44"/>
    </location>
</feature>
<evidence type="ECO:0000256" key="1">
    <source>
        <dbReference type="SAM" id="MobiDB-lite"/>
    </source>
</evidence>
<protein>
    <submittedName>
        <fullName evidence="2">Uncharacterized protein</fullName>
    </submittedName>
</protein>
<organism evidence="2">
    <name type="scientific">Myoviridae sp. ct2iG11</name>
    <dbReference type="NCBI Taxonomy" id="2826605"/>
    <lineage>
        <taxon>Viruses</taxon>
        <taxon>Duplodnaviria</taxon>
        <taxon>Heunggongvirae</taxon>
        <taxon>Uroviricota</taxon>
        <taxon>Caudoviricetes</taxon>
    </lineage>
</organism>
<proteinExistence type="predicted"/>
<name>A0A8S5R0X4_9CAUD</name>
<evidence type="ECO:0000313" key="2">
    <source>
        <dbReference type="EMBL" id="DAE24747.1"/>
    </source>
</evidence>
<reference evidence="2" key="1">
    <citation type="journal article" date="2021" name="Proc. Natl. Acad. Sci. U.S.A.">
        <title>A Catalog of Tens of Thousands of Viruses from Human Metagenomes Reveals Hidden Associations with Chronic Diseases.</title>
        <authorList>
            <person name="Tisza M.J."/>
            <person name="Buck C.B."/>
        </authorList>
    </citation>
    <scope>NUCLEOTIDE SEQUENCE</scope>
    <source>
        <strain evidence="2">Ct2iG11</strain>
    </source>
</reference>
<sequence>MKVVFAMHEKRQDTCAQVTGGKPPQAGQGREGGRMRDLMDSASR</sequence>